<comment type="caution">
    <text evidence="2">The sequence shown here is derived from an EMBL/GenBank/DDBJ whole genome shotgun (WGS) entry which is preliminary data.</text>
</comment>
<dbReference type="AlphaFoldDB" id="A0A9P4PZL0"/>
<evidence type="ECO:0000313" key="2">
    <source>
        <dbReference type="EMBL" id="KAF2452103.1"/>
    </source>
</evidence>
<feature type="region of interest" description="Disordered" evidence="1">
    <location>
        <begin position="1"/>
        <end position="94"/>
    </location>
</feature>
<evidence type="ECO:0000256" key="1">
    <source>
        <dbReference type="SAM" id="MobiDB-lite"/>
    </source>
</evidence>
<feature type="compositionally biased region" description="Polar residues" evidence="1">
    <location>
        <begin position="72"/>
        <end position="86"/>
    </location>
</feature>
<gene>
    <name evidence="2" type="ORF">P171DRAFT_18941</name>
</gene>
<evidence type="ECO:0000313" key="3">
    <source>
        <dbReference type="Proteomes" id="UP000799764"/>
    </source>
</evidence>
<organism evidence="2 3">
    <name type="scientific">Karstenula rhodostoma CBS 690.94</name>
    <dbReference type="NCBI Taxonomy" id="1392251"/>
    <lineage>
        <taxon>Eukaryota</taxon>
        <taxon>Fungi</taxon>
        <taxon>Dikarya</taxon>
        <taxon>Ascomycota</taxon>
        <taxon>Pezizomycotina</taxon>
        <taxon>Dothideomycetes</taxon>
        <taxon>Pleosporomycetidae</taxon>
        <taxon>Pleosporales</taxon>
        <taxon>Massarineae</taxon>
        <taxon>Didymosphaeriaceae</taxon>
        <taxon>Karstenula</taxon>
    </lineage>
</organism>
<protein>
    <submittedName>
        <fullName evidence="2">Uncharacterized protein</fullName>
    </submittedName>
</protein>
<sequence>MVDNNTPRRRSLRDAPPLSSSFRNLRRASATERRRNRARSASPVRRGARSRDREREARRDLGKRYQHMKGSARTQTTAKPVSSSAARTPGKDTAAGQAIVAKRNSGFQISNLHQDQTVVDNTLRNTVHTARFLEIRTAHTPDPFVASETVSAYLPPPPPPQDMSQNPVLVNAILVESLRMVDYLQRYTATDTHPYSPSEPVARYLEHLRGTYPEALVDGRMERQDQSVADLGGVGVGESVTSPVPDGSGDVGRAGEADADWYTAAWNDGSNDVAKGDV</sequence>
<dbReference type="Proteomes" id="UP000799764">
    <property type="component" value="Unassembled WGS sequence"/>
</dbReference>
<accession>A0A9P4PZL0</accession>
<feature type="region of interest" description="Disordered" evidence="1">
    <location>
        <begin position="235"/>
        <end position="255"/>
    </location>
</feature>
<dbReference type="OrthoDB" id="10508816at2759"/>
<dbReference type="EMBL" id="MU001492">
    <property type="protein sequence ID" value="KAF2452103.1"/>
    <property type="molecule type" value="Genomic_DNA"/>
</dbReference>
<proteinExistence type="predicted"/>
<name>A0A9P4PZL0_9PLEO</name>
<keyword evidence="3" id="KW-1185">Reference proteome</keyword>
<feature type="compositionally biased region" description="Basic and acidic residues" evidence="1">
    <location>
        <begin position="49"/>
        <end position="63"/>
    </location>
</feature>
<reference evidence="2" key="1">
    <citation type="journal article" date="2020" name="Stud. Mycol.">
        <title>101 Dothideomycetes genomes: a test case for predicting lifestyles and emergence of pathogens.</title>
        <authorList>
            <person name="Haridas S."/>
            <person name="Albert R."/>
            <person name="Binder M."/>
            <person name="Bloem J."/>
            <person name="Labutti K."/>
            <person name="Salamov A."/>
            <person name="Andreopoulos B."/>
            <person name="Baker S."/>
            <person name="Barry K."/>
            <person name="Bills G."/>
            <person name="Bluhm B."/>
            <person name="Cannon C."/>
            <person name="Castanera R."/>
            <person name="Culley D."/>
            <person name="Daum C."/>
            <person name="Ezra D."/>
            <person name="Gonzalez J."/>
            <person name="Henrissat B."/>
            <person name="Kuo A."/>
            <person name="Liang C."/>
            <person name="Lipzen A."/>
            <person name="Lutzoni F."/>
            <person name="Magnuson J."/>
            <person name="Mondo S."/>
            <person name="Nolan M."/>
            <person name="Ohm R."/>
            <person name="Pangilinan J."/>
            <person name="Park H.-J."/>
            <person name="Ramirez L."/>
            <person name="Alfaro M."/>
            <person name="Sun H."/>
            <person name="Tritt A."/>
            <person name="Yoshinaga Y."/>
            <person name="Zwiers L.-H."/>
            <person name="Turgeon B."/>
            <person name="Goodwin S."/>
            <person name="Spatafora J."/>
            <person name="Crous P."/>
            <person name="Grigoriev I."/>
        </authorList>
    </citation>
    <scope>NUCLEOTIDE SEQUENCE</scope>
    <source>
        <strain evidence="2">CBS 690.94</strain>
    </source>
</reference>